<dbReference type="AlphaFoldDB" id="A0A0B5E0M2"/>
<keyword evidence="3" id="KW-1185">Reference proteome</keyword>
<dbReference type="HOGENOM" id="CLU_2895768_0_0_5"/>
<dbReference type="OrthoDB" id="7874235at2"/>
<evidence type="ECO:0000313" key="3">
    <source>
        <dbReference type="Proteomes" id="UP000031521"/>
    </source>
</evidence>
<name>A0A0B5E0M2_9RHOB</name>
<reference evidence="2 3" key="1">
    <citation type="journal article" date="2014" name="Int. J. Syst. Evol. Microbiol.">
        <title>Celeribacter indicus sp. nov., a polycyclic aromatic hydrocarbon-degrading bacterium from deep-sea sediment and reclassification of Huaishuia halophila as Celeribacter halophilus comb. nov.</title>
        <authorList>
            <person name="Lai Q."/>
            <person name="Cao J."/>
            <person name="Yuan J."/>
            <person name="Li F."/>
            <person name="Shao Z."/>
        </authorList>
    </citation>
    <scope>NUCLEOTIDE SEQUENCE [LARGE SCALE GENOMIC DNA]</scope>
    <source>
        <strain evidence="2">P73</strain>
    </source>
</reference>
<sequence>MSRHIIDQTHKPAGSARLRHYLAIERASGRSSVWDRLDRSRKGPKDASRVKQFLRVERGQNA</sequence>
<dbReference type="STRING" id="1208324.P73_1302"/>
<feature type="region of interest" description="Disordered" evidence="1">
    <location>
        <begin position="30"/>
        <end position="62"/>
    </location>
</feature>
<evidence type="ECO:0000313" key="2">
    <source>
        <dbReference type="EMBL" id="AJE46017.1"/>
    </source>
</evidence>
<protein>
    <submittedName>
        <fullName evidence="2">Uncharacterized protein</fullName>
    </submittedName>
</protein>
<evidence type="ECO:0000256" key="1">
    <source>
        <dbReference type="SAM" id="MobiDB-lite"/>
    </source>
</evidence>
<gene>
    <name evidence="2" type="ORF">P73_1302</name>
</gene>
<organism evidence="2 3">
    <name type="scientific">Celeribacter indicus</name>
    <dbReference type="NCBI Taxonomy" id="1208324"/>
    <lineage>
        <taxon>Bacteria</taxon>
        <taxon>Pseudomonadati</taxon>
        <taxon>Pseudomonadota</taxon>
        <taxon>Alphaproteobacteria</taxon>
        <taxon>Rhodobacterales</taxon>
        <taxon>Roseobacteraceae</taxon>
        <taxon>Celeribacter</taxon>
    </lineage>
</organism>
<proteinExistence type="predicted"/>
<feature type="compositionally biased region" description="Basic and acidic residues" evidence="1">
    <location>
        <begin position="33"/>
        <end position="62"/>
    </location>
</feature>
<dbReference type="RefSeq" id="WP_043868978.1">
    <property type="nucleotide sequence ID" value="NZ_CP004393.1"/>
</dbReference>
<dbReference type="KEGG" id="cid:P73_1302"/>
<dbReference type="EMBL" id="CP004393">
    <property type="protein sequence ID" value="AJE46017.1"/>
    <property type="molecule type" value="Genomic_DNA"/>
</dbReference>
<accession>A0A0B5E0M2</accession>
<dbReference type="Proteomes" id="UP000031521">
    <property type="component" value="Chromosome"/>
</dbReference>